<comment type="caution">
    <text evidence="2">The sequence shown here is derived from an EMBL/GenBank/DDBJ whole genome shotgun (WGS) entry which is preliminary data.</text>
</comment>
<keyword evidence="2" id="KW-0695">RNA-directed DNA polymerase</keyword>
<dbReference type="EMBL" id="LSMT01000227">
    <property type="protein sequence ID" value="PFX22851.1"/>
    <property type="molecule type" value="Genomic_DNA"/>
</dbReference>
<feature type="domain" description="Reverse transcriptase" evidence="1">
    <location>
        <begin position="75"/>
        <end position="322"/>
    </location>
</feature>
<name>A0A2B4RYZ0_STYPI</name>
<keyword evidence="2" id="KW-0548">Nucleotidyltransferase</keyword>
<dbReference type="AlphaFoldDB" id="A0A2B4RYZ0"/>
<keyword evidence="3" id="KW-1185">Reference proteome</keyword>
<reference evidence="3" key="1">
    <citation type="journal article" date="2017" name="bioRxiv">
        <title>Comparative analysis of the genomes of Stylophora pistillata and Acropora digitifera provides evidence for extensive differences between species of corals.</title>
        <authorList>
            <person name="Voolstra C.R."/>
            <person name="Li Y."/>
            <person name="Liew Y.J."/>
            <person name="Baumgarten S."/>
            <person name="Zoccola D."/>
            <person name="Flot J.-F."/>
            <person name="Tambutte S."/>
            <person name="Allemand D."/>
            <person name="Aranda M."/>
        </authorList>
    </citation>
    <scope>NUCLEOTIDE SEQUENCE [LARGE SCALE GENOMIC DNA]</scope>
</reference>
<organism evidence="2 3">
    <name type="scientific">Stylophora pistillata</name>
    <name type="common">Smooth cauliflower coral</name>
    <dbReference type="NCBI Taxonomy" id="50429"/>
    <lineage>
        <taxon>Eukaryota</taxon>
        <taxon>Metazoa</taxon>
        <taxon>Cnidaria</taxon>
        <taxon>Anthozoa</taxon>
        <taxon>Hexacorallia</taxon>
        <taxon>Scleractinia</taxon>
        <taxon>Astrocoeniina</taxon>
        <taxon>Pocilloporidae</taxon>
        <taxon>Stylophora</taxon>
    </lineage>
</organism>
<evidence type="ECO:0000313" key="2">
    <source>
        <dbReference type="EMBL" id="PFX22851.1"/>
    </source>
</evidence>
<keyword evidence="2" id="KW-0808">Transferase</keyword>
<accession>A0A2B4RYZ0</accession>
<dbReference type="PROSITE" id="PS50878">
    <property type="entry name" value="RT_POL"/>
    <property type="match status" value="1"/>
</dbReference>
<proteinExistence type="predicted"/>
<dbReference type="GO" id="GO:0003964">
    <property type="term" value="F:RNA-directed DNA polymerase activity"/>
    <property type="evidence" value="ECO:0007669"/>
    <property type="project" value="UniProtKB-KW"/>
</dbReference>
<dbReference type="PANTHER" id="PTHR33332">
    <property type="entry name" value="REVERSE TRANSCRIPTASE DOMAIN-CONTAINING PROTEIN"/>
    <property type="match status" value="1"/>
</dbReference>
<gene>
    <name evidence="2" type="primary">RTase</name>
    <name evidence="2" type="ORF">AWC38_SpisGene12638</name>
</gene>
<dbReference type="Proteomes" id="UP000225706">
    <property type="component" value="Unassembled WGS sequence"/>
</dbReference>
<dbReference type="SUPFAM" id="SSF56672">
    <property type="entry name" value="DNA/RNA polymerases"/>
    <property type="match status" value="1"/>
</dbReference>
<dbReference type="OrthoDB" id="7998822at2759"/>
<dbReference type="InterPro" id="IPR043502">
    <property type="entry name" value="DNA/RNA_pol_sf"/>
</dbReference>
<dbReference type="Pfam" id="PF00078">
    <property type="entry name" value="RVT_1"/>
    <property type="match status" value="1"/>
</dbReference>
<evidence type="ECO:0000313" key="3">
    <source>
        <dbReference type="Proteomes" id="UP000225706"/>
    </source>
</evidence>
<sequence length="546" mass="61721">MSQKTSLTSQTKPTYNVFIVSASSCNSLVLDSENIFKSLKNIKSNKAAGPDGISSTIISLAGPAIINGLENIFKRSFVTRTVPISWKRAKVTPIFKKGDRTDIANYRPISLLCIPSKLLEHQVCNIIDEHLSNSSLKSSSQWGFTKELSSEGILLKMTDTWKMNMDKGMIVGAIFIDFKKAFDSISHNILSLKLQAIGLSGNLHEWLMDYLKDRFQYTVVNDHPSNLDEVKYGVPQGSLLGPRLYTIYVNDLPNAITSGDSFMYADDTTLYCVGKNFDQVCSQLNNILEQLLLWSTRNKLCIHPVKSEVMILSKSGFIGPAPPICFGNNFINVVNNTTCLGLIIDNRLTWALHVDHVKKSFAQKVGALKRMKKLPVKALEEIYFKSIVPAVSYGIVVWGNCNYSIMESLNPIHARAARVIHQDKSLEELNWLPISYIYKRRLLLLMHDVLNDKILYAPFNLKLRNRPSRTGGLQVEIPRVNYKVGKESAQYRGPVIWNFIARLANFNVNIQKDSFKNILRKLSQNINSFSFEAPMIAMKDRDFVYF</sequence>
<dbReference type="InterPro" id="IPR000477">
    <property type="entry name" value="RT_dom"/>
</dbReference>
<protein>
    <submittedName>
        <fullName evidence="2">Putative RNA-directed DNA polymerase from transposon BS</fullName>
    </submittedName>
</protein>
<dbReference type="PROSITE" id="PS51257">
    <property type="entry name" value="PROKAR_LIPOPROTEIN"/>
    <property type="match status" value="1"/>
</dbReference>
<evidence type="ECO:0000259" key="1">
    <source>
        <dbReference type="PROSITE" id="PS50878"/>
    </source>
</evidence>
<dbReference type="CDD" id="cd01650">
    <property type="entry name" value="RT_nLTR_like"/>
    <property type="match status" value="1"/>
</dbReference>